<reference evidence="1" key="1">
    <citation type="submission" date="2021-05" db="EMBL/GenBank/DDBJ databases">
        <authorList>
            <person name="Alioto T."/>
            <person name="Alioto T."/>
            <person name="Gomez Garrido J."/>
        </authorList>
    </citation>
    <scope>NUCLEOTIDE SEQUENCE</scope>
</reference>
<protein>
    <submittedName>
        <fullName evidence="1">Uncharacterized protein</fullName>
    </submittedName>
</protein>
<dbReference type="AlphaFoldDB" id="A0A8D8ZBQ7"/>
<evidence type="ECO:0000313" key="1">
    <source>
        <dbReference type="EMBL" id="CAG6743182.1"/>
    </source>
</evidence>
<organism evidence="1">
    <name type="scientific">Cacopsylla melanoneura</name>
    <dbReference type="NCBI Taxonomy" id="428564"/>
    <lineage>
        <taxon>Eukaryota</taxon>
        <taxon>Metazoa</taxon>
        <taxon>Ecdysozoa</taxon>
        <taxon>Arthropoda</taxon>
        <taxon>Hexapoda</taxon>
        <taxon>Insecta</taxon>
        <taxon>Pterygota</taxon>
        <taxon>Neoptera</taxon>
        <taxon>Paraneoptera</taxon>
        <taxon>Hemiptera</taxon>
        <taxon>Sternorrhyncha</taxon>
        <taxon>Psylloidea</taxon>
        <taxon>Psyllidae</taxon>
        <taxon>Psyllinae</taxon>
        <taxon>Cacopsylla</taxon>
    </lineage>
</organism>
<accession>A0A8D8ZBQ7</accession>
<sequence>MLFYLDLKGLDSLYFCLTHGGKQCSTKGSRALPPAPSLATLTSQACKESHLLNKKKNGWVLGIIQHIKTRLSASIRCLRSSAHTFHRGFDFHPGRIFLKRKFVLRTAGFHEKSNGQGQSVSV</sequence>
<name>A0A8D8ZBQ7_9HEMI</name>
<proteinExistence type="predicted"/>
<dbReference type="EMBL" id="HBUF01444256">
    <property type="protein sequence ID" value="CAG6743182.1"/>
    <property type="molecule type" value="Transcribed_RNA"/>
</dbReference>